<dbReference type="RefSeq" id="WP_058441812.1">
    <property type="nucleotide sequence ID" value="NZ_CAAAHU010000035.1"/>
</dbReference>
<evidence type="ECO:0000313" key="3">
    <source>
        <dbReference type="Proteomes" id="UP000054742"/>
    </source>
</evidence>
<evidence type="ECO:0000313" key="2">
    <source>
        <dbReference type="EMBL" id="KTC81762.1"/>
    </source>
</evidence>
<organism evidence="2 3">
    <name type="scientific">Legionella brunensis</name>
    <dbReference type="NCBI Taxonomy" id="29422"/>
    <lineage>
        <taxon>Bacteria</taxon>
        <taxon>Pseudomonadati</taxon>
        <taxon>Pseudomonadota</taxon>
        <taxon>Gammaproteobacteria</taxon>
        <taxon>Legionellales</taxon>
        <taxon>Legionellaceae</taxon>
        <taxon>Legionella</taxon>
    </lineage>
</organism>
<dbReference type="Proteomes" id="UP000054742">
    <property type="component" value="Unassembled WGS sequence"/>
</dbReference>
<feature type="domain" description="SET" evidence="1">
    <location>
        <begin position="39"/>
        <end position="179"/>
    </location>
</feature>
<sequence>MKGQRAPTDDTEVANEWEYKLLLKKFRKISLDFIPDFSDKLSIEPISKEIGKGVKAKEPLPKDEIIGFYHGKVKHLSSTTGSTDHYEASLGGGYVLSAKDITDHFSPIINGCLSESEIEKYCLTPDGKEVKSDDLQDIGLPNVRFEPVSYELDGKLHVGVIIRTTEDIKKGEQLLLPYGITYFYGMRFVPAFFDKEGQVLDDTKIIFKPSVRDFIDHLPPPWLREDPNYRNVTSTQTGSQNFFSHAPSSNWDLEENEFCFVYNEKNPDKITLYFKISEGELKNTISSKIFNIEFNQRKLDNEIVSVLTDKDKTFRDKEHFLEYCKMLKSNKTNESIKIEKIKREAEETGLLRPDISNMESCRDEISKNPMSLIIYRPEGEPFVAIGLTYRRNNETKHQTGVLKLEEVSPLTLNNILKYAEHHINLKLQFFDFIRESDDYLIDTNKENAKKLLDEKPYVIVDSDKNDKGIFCILYKENDQIKESYICGSEVAKIAEKIDPNNKKLMLDELINRLNLPQSNLLEEDNKLKNIKKRVFI</sequence>
<dbReference type="PATRIC" id="fig|29422.6.peg.1866"/>
<reference evidence="2 3" key="1">
    <citation type="submission" date="2015-11" db="EMBL/GenBank/DDBJ databases">
        <title>Genomic analysis of 38 Legionella species identifies large and diverse effector repertoires.</title>
        <authorList>
            <person name="Burstein D."/>
            <person name="Amaro F."/>
            <person name="Zusman T."/>
            <person name="Lifshitz Z."/>
            <person name="Cohen O."/>
            <person name="Gilbert J.A."/>
            <person name="Pupko T."/>
            <person name="Shuman H.A."/>
            <person name="Segal G."/>
        </authorList>
    </citation>
    <scope>NUCLEOTIDE SEQUENCE [LARGE SCALE GENOMIC DNA]</scope>
    <source>
        <strain evidence="2 3">ATCC 43878</strain>
    </source>
</reference>
<dbReference type="InterPro" id="IPR001214">
    <property type="entry name" value="SET_dom"/>
</dbReference>
<dbReference type="PROSITE" id="PS50280">
    <property type="entry name" value="SET"/>
    <property type="match status" value="1"/>
</dbReference>
<dbReference type="Pfam" id="PF00856">
    <property type="entry name" value="SET"/>
    <property type="match status" value="1"/>
</dbReference>
<proteinExistence type="predicted"/>
<dbReference type="InterPro" id="IPR046341">
    <property type="entry name" value="SET_dom_sf"/>
</dbReference>
<dbReference type="SUPFAM" id="SSF82199">
    <property type="entry name" value="SET domain"/>
    <property type="match status" value="1"/>
</dbReference>
<dbReference type="AlphaFoldDB" id="A0A0W0SEH3"/>
<gene>
    <name evidence="2" type="ORF">Lbru_1752</name>
</gene>
<dbReference type="EMBL" id="LNXV01000025">
    <property type="protein sequence ID" value="KTC81762.1"/>
    <property type="molecule type" value="Genomic_DNA"/>
</dbReference>
<comment type="caution">
    <text evidence="2">The sequence shown here is derived from an EMBL/GenBank/DDBJ whole genome shotgun (WGS) entry which is preliminary data.</text>
</comment>
<accession>A0A0W0SEH3</accession>
<protein>
    <recommendedName>
        <fullName evidence="1">SET domain-containing protein</fullName>
    </recommendedName>
</protein>
<evidence type="ECO:0000259" key="1">
    <source>
        <dbReference type="PROSITE" id="PS50280"/>
    </source>
</evidence>
<keyword evidence="3" id="KW-1185">Reference proteome</keyword>
<dbReference type="Gene3D" id="2.170.270.10">
    <property type="entry name" value="SET domain"/>
    <property type="match status" value="1"/>
</dbReference>
<name>A0A0W0SEH3_9GAMM</name>